<evidence type="ECO:0000256" key="2">
    <source>
        <dbReference type="ARBA" id="ARBA00022670"/>
    </source>
</evidence>
<evidence type="ECO:0000256" key="4">
    <source>
        <dbReference type="ARBA" id="ARBA00022801"/>
    </source>
</evidence>
<evidence type="ECO:0000256" key="6">
    <source>
        <dbReference type="SAM" id="Phobius"/>
    </source>
</evidence>
<dbReference type="PANTHER" id="PTHR13683">
    <property type="entry name" value="ASPARTYL PROTEASES"/>
    <property type="match status" value="1"/>
</dbReference>
<dbReference type="PROSITE" id="PS51767">
    <property type="entry name" value="PEPTIDASE_A1"/>
    <property type="match status" value="1"/>
</dbReference>
<dbReference type="InterPro" id="IPR033121">
    <property type="entry name" value="PEPTIDASE_A1"/>
</dbReference>
<feature type="chain" id="PRO_5032344102" description="Peptidase A1 domain-containing protein" evidence="7">
    <location>
        <begin position="29"/>
        <end position="474"/>
    </location>
</feature>
<feature type="domain" description="Peptidase A1" evidence="8">
    <location>
        <begin position="53"/>
        <end position="396"/>
    </location>
</feature>
<keyword evidence="3 7" id="KW-0732">Signal</keyword>
<keyword evidence="10" id="KW-1185">Reference proteome</keyword>
<proteinExistence type="inferred from homology"/>
<dbReference type="Pfam" id="PF00026">
    <property type="entry name" value="Asp"/>
    <property type="match status" value="1"/>
</dbReference>
<comment type="caution">
    <text evidence="9">The sequence shown here is derived from an EMBL/GenBank/DDBJ whole genome shotgun (WGS) entry which is preliminary data.</text>
</comment>
<keyword evidence="6" id="KW-0472">Membrane</keyword>
<keyword evidence="4" id="KW-0378">Hydrolase</keyword>
<evidence type="ECO:0000256" key="5">
    <source>
        <dbReference type="PIRSR" id="PIRSR601461-1"/>
    </source>
</evidence>
<feature type="active site" evidence="5">
    <location>
        <position position="278"/>
    </location>
</feature>
<name>A0A813EU15_POLGL</name>
<feature type="active site" evidence="5">
    <location>
        <position position="72"/>
    </location>
</feature>
<dbReference type="Proteomes" id="UP000654075">
    <property type="component" value="Unassembled WGS sequence"/>
</dbReference>
<evidence type="ECO:0000313" key="9">
    <source>
        <dbReference type="EMBL" id="CAE8601259.1"/>
    </source>
</evidence>
<protein>
    <recommendedName>
        <fullName evidence="8">Peptidase A1 domain-containing protein</fullName>
    </recommendedName>
</protein>
<gene>
    <name evidence="9" type="ORF">PGLA1383_LOCUS19555</name>
</gene>
<dbReference type="PANTHER" id="PTHR13683:SF375">
    <property type="entry name" value="PEPTIDASE A1 DOMAIN-CONTAINING PROTEIN"/>
    <property type="match status" value="1"/>
</dbReference>
<sequence length="474" mass="52086">MSWEGQDWFPRKRLSFLALTVLLLETWASTEYDPEARVESARIYGNVNAYAYYFTDILVGSPKPQLTSVIIDTGSHLLGFPCTGCEHCGNHLEPAIDMSLSTTARWLGCGGGCRGSCEEGKCAYSEGYSEGSHIRGHWFEDYVELGDSISKNPPVRVTMGCHTSENNLFYTQRANGIMGLAPSSYHHPSQSTPTILDELFQDKKSVDSSVFSICLAQWGGLLTVGGYNTPHHLSREGAGIQWTSMQASRYYFVFPATLKVADMLVAADKGEFGLSIIDTGTTLTYFPAIIYDTMVADLASYCLTHAGCGAVQAPSPNCWNLEGDQAGPGLFPPIRISFEDGAGVDWPAKSYLTQRGSNTWCYAFDKHNRQETIFGISWILHRDAIFDLRNQRFGLAEASCPEHRKVPQLWGSNSLGRFPFSQAFMGSSRMLVGALLGALLLVTLIATVSIRLIRHQSRCLCEGGELCERAAPAD</sequence>
<dbReference type="InterPro" id="IPR001461">
    <property type="entry name" value="Aspartic_peptidase_A1"/>
</dbReference>
<dbReference type="InterPro" id="IPR021109">
    <property type="entry name" value="Peptidase_aspartic_dom_sf"/>
</dbReference>
<dbReference type="GO" id="GO:0004190">
    <property type="term" value="F:aspartic-type endopeptidase activity"/>
    <property type="evidence" value="ECO:0007669"/>
    <property type="project" value="InterPro"/>
</dbReference>
<dbReference type="OrthoDB" id="2747330at2759"/>
<dbReference type="EMBL" id="CAJNNV010012965">
    <property type="protein sequence ID" value="CAE8601259.1"/>
    <property type="molecule type" value="Genomic_DNA"/>
</dbReference>
<evidence type="ECO:0000256" key="3">
    <source>
        <dbReference type="ARBA" id="ARBA00022729"/>
    </source>
</evidence>
<dbReference type="GO" id="GO:0006508">
    <property type="term" value="P:proteolysis"/>
    <property type="evidence" value="ECO:0007669"/>
    <property type="project" value="UniProtKB-KW"/>
</dbReference>
<keyword evidence="2" id="KW-0645">Protease</keyword>
<reference evidence="9" key="1">
    <citation type="submission" date="2021-02" db="EMBL/GenBank/DDBJ databases">
        <authorList>
            <person name="Dougan E. K."/>
            <person name="Rhodes N."/>
            <person name="Thang M."/>
            <person name="Chan C."/>
        </authorList>
    </citation>
    <scope>NUCLEOTIDE SEQUENCE</scope>
</reference>
<feature type="signal peptide" evidence="7">
    <location>
        <begin position="1"/>
        <end position="28"/>
    </location>
</feature>
<organism evidence="9 10">
    <name type="scientific">Polarella glacialis</name>
    <name type="common">Dinoflagellate</name>
    <dbReference type="NCBI Taxonomy" id="89957"/>
    <lineage>
        <taxon>Eukaryota</taxon>
        <taxon>Sar</taxon>
        <taxon>Alveolata</taxon>
        <taxon>Dinophyceae</taxon>
        <taxon>Suessiales</taxon>
        <taxon>Suessiaceae</taxon>
        <taxon>Polarella</taxon>
    </lineage>
</organism>
<dbReference type="Gene3D" id="2.40.70.10">
    <property type="entry name" value="Acid Proteases"/>
    <property type="match status" value="2"/>
</dbReference>
<comment type="similarity">
    <text evidence="1">Belongs to the peptidase A1 family.</text>
</comment>
<accession>A0A813EU15</accession>
<feature type="transmembrane region" description="Helical" evidence="6">
    <location>
        <begin position="430"/>
        <end position="450"/>
    </location>
</feature>
<evidence type="ECO:0000256" key="7">
    <source>
        <dbReference type="SAM" id="SignalP"/>
    </source>
</evidence>
<dbReference type="OMA" id="CIGRIDG"/>
<keyword evidence="6" id="KW-1133">Transmembrane helix</keyword>
<dbReference type="SUPFAM" id="SSF50630">
    <property type="entry name" value="Acid proteases"/>
    <property type="match status" value="1"/>
</dbReference>
<evidence type="ECO:0000313" key="10">
    <source>
        <dbReference type="Proteomes" id="UP000654075"/>
    </source>
</evidence>
<keyword evidence="6" id="KW-0812">Transmembrane</keyword>
<dbReference type="AlphaFoldDB" id="A0A813EU15"/>
<evidence type="ECO:0000259" key="8">
    <source>
        <dbReference type="PROSITE" id="PS51767"/>
    </source>
</evidence>
<evidence type="ECO:0000256" key="1">
    <source>
        <dbReference type="ARBA" id="ARBA00007447"/>
    </source>
</evidence>